<name>N1Q2F6_DOTSN</name>
<evidence type="ECO:0000256" key="2">
    <source>
        <dbReference type="SAM" id="SignalP"/>
    </source>
</evidence>
<dbReference type="OrthoDB" id="10314571at2759"/>
<evidence type="ECO:0000313" key="4">
    <source>
        <dbReference type="Proteomes" id="UP000016933"/>
    </source>
</evidence>
<protein>
    <submittedName>
        <fullName evidence="3">Uncharacterized protein</fullName>
    </submittedName>
</protein>
<evidence type="ECO:0000256" key="1">
    <source>
        <dbReference type="SAM" id="MobiDB-lite"/>
    </source>
</evidence>
<gene>
    <name evidence="3" type="ORF">DOTSEDRAFT_67613</name>
</gene>
<dbReference type="OMA" id="QPFKSSM"/>
<proteinExistence type="predicted"/>
<evidence type="ECO:0000313" key="3">
    <source>
        <dbReference type="EMBL" id="EME48629.1"/>
    </source>
</evidence>
<feature type="region of interest" description="Disordered" evidence="1">
    <location>
        <begin position="36"/>
        <end position="56"/>
    </location>
</feature>
<dbReference type="EMBL" id="KB446535">
    <property type="protein sequence ID" value="EME48629.1"/>
    <property type="molecule type" value="Genomic_DNA"/>
</dbReference>
<accession>N1Q2F6</accession>
<feature type="compositionally biased region" description="Basic and acidic residues" evidence="1">
    <location>
        <begin position="42"/>
        <end position="56"/>
    </location>
</feature>
<feature type="chain" id="PRO_5004109524" evidence="2">
    <location>
        <begin position="22"/>
        <end position="56"/>
    </location>
</feature>
<sequence length="56" mass="6236">MQFFKSSIVFAVCLLLGSTIAAPALQRRSEDLNYDVLPGKQRNPEMVRDTDSGDAY</sequence>
<dbReference type="HOGENOM" id="CLU_3014118_0_0_1"/>
<reference evidence="4" key="1">
    <citation type="journal article" date="2012" name="PLoS Genet.">
        <title>The genomes of the fungal plant pathogens Cladosporium fulvum and Dothistroma septosporum reveal adaptation to different hosts and lifestyles but also signatures of common ancestry.</title>
        <authorList>
            <person name="de Wit P.J.G.M."/>
            <person name="van der Burgt A."/>
            <person name="Oekmen B."/>
            <person name="Stergiopoulos I."/>
            <person name="Abd-Elsalam K.A."/>
            <person name="Aerts A.L."/>
            <person name="Bahkali A.H."/>
            <person name="Beenen H.G."/>
            <person name="Chettri P."/>
            <person name="Cox M.P."/>
            <person name="Datema E."/>
            <person name="de Vries R.P."/>
            <person name="Dhillon B."/>
            <person name="Ganley A.R."/>
            <person name="Griffiths S.A."/>
            <person name="Guo Y."/>
            <person name="Hamelin R.C."/>
            <person name="Henrissat B."/>
            <person name="Kabir M.S."/>
            <person name="Jashni M.K."/>
            <person name="Kema G."/>
            <person name="Klaubauf S."/>
            <person name="Lapidus A."/>
            <person name="Levasseur A."/>
            <person name="Lindquist E."/>
            <person name="Mehrabi R."/>
            <person name="Ohm R.A."/>
            <person name="Owen T.J."/>
            <person name="Salamov A."/>
            <person name="Schwelm A."/>
            <person name="Schijlen E."/>
            <person name="Sun H."/>
            <person name="van den Burg H.A."/>
            <person name="van Ham R.C.H.J."/>
            <person name="Zhang S."/>
            <person name="Goodwin S.B."/>
            <person name="Grigoriev I.V."/>
            <person name="Collemare J."/>
            <person name="Bradshaw R.E."/>
        </authorList>
    </citation>
    <scope>NUCLEOTIDE SEQUENCE [LARGE SCALE GENOMIC DNA]</scope>
    <source>
        <strain evidence="4">NZE10 / CBS 128990</strain>
    </source>
</reference>
<dbReference type="Proteomes" id="UP000016933">
    <property type="component" value="Unassembled WGS sequence"/>
</dbReference>
<feature type="signal peptide" evidence="2">
    <location>
        <begin position="1"/>
        <end position="21"/>
    </location>
</feature>
<reference evidence="3 4" key="2">
    <citation type="journal article" date="2012" name="PLoS Pathog.">
        <title>Diverse lifestyles and strategies of plant pathogenesis encoded in the genomes of eighteen Dothideomycetes fungi.</title>
        <authorList>
            <person name="Ohm R.A."/>
            <person name="Feau N."/>
            <person name="Henrissat B."/>
            <person name="Schoch C.L."/>
            <person name="Horwitz B.A."/>
            <person name="Barry K.W."/>
            <person name="Condon B.J."/>
            <person name="Copeland A.C."/>
            <person name="Dhillon B."/>
            <person name="Glaser F."/>
            <person name="Hesse C.N."/>
            <person name="Kosti I."/>
            <person name="LaButti K."/>
            <person name="Lindquist E.A."/>
            <person name="Lucas S."/>
            <person name="Salamov A.A."/>
            <person name="Bradshaw R.E."/>
            <person name="Ciuffetti L."/>
            <person name="Hamelin R.C."/>
            <person name="Kema G.H.J."/>
            <person name="Lawrence C."/>
            <person name="Scott J.A."/>
            <person name="Spatafora J.W."/>
            <person name="Turgeon B.G."/>
            <person name="de Wit P.J.G.M."/>
            <person name="Zhong S."/>
            <person name="Goodwin S.B."/>
            <person name="Grigoriev I.V."/>
        </authorList>
    </citation>
    <scope>NUCLEOTIDE SEQUENCE [LARGE SCALE GENOMIC DNA]</scope>
    <source>
        <strain evidence="4">NZE10 / CBS 128990</strain>
    </source>
</reference>
<keyword evidence="2" id="KW-0732">Signal</keyword>
<keyword evidence="4" id="KW-1185">Reference proteome</keyword>
<dbReference type="AlphaFoldDB" id="N1Q2F6"/>
<organism evidence="3 4">
    <name type="scientific">Dothistroma septosporum (strain NZE10 / CBS 128990)</name>
    <name type="common">Red band needle blight fungus</name>
    <name type="synonym">Mycosphaerella pini</name>
    <dbReference type="NCBI Taxonomy" id="675120"/>
    <lineage>
        <taxon>Eukaryota</taxon>
        <taxon>Fungi</taxon>
        <taxon>Dikarya</taxon>
        <taxon>Ascomycota</taxon>
        <taxon>Pezizomycotina</taxon>
        <taxon>Dothideomycetes</taxon>
        <taxon>Dothideomycetidae</taxon>
        <taxon>Mycosphaerellales</taxon>
        <taxon>Mycosphaerellaceae</taxon>
        <taxon>Dothistroma</taxon>
    </lineage>
</organism>